<dbReference type="OrthoDB" id="443402at2759"/>
<dbReference type="InterPro" id="IPR056693">
    <property type="entry name" value="DUF7791"/>
</dbReference>
<protein>
    <recommendedName>
        <fullName evidence="7">NACHT domain-containing protein</fullName>
    </recommendedName>
</protein>
<evidence type="ECO:0008006" key="7">
    <source>
        <dbReference type="Google" id="ProtNLM"/>
    </source>
</evidence>
<evidence type="ECO:0000313" key="5">
    <source>
        <dbReference type="EMBL" id="KPM43280.1"/>
    </source>
</evidence>
<organism evidence="5 6">
    <name type="scientific">Neonectria ditissima</name>
    <dbReference type="NCBI Taxonomy" id="78410"/>
    <lineage>
        <taxon>Eukaryota</taxon>
        <taxon>Fungi</taxon>
        <taxon>Dikarya</taxon>
        <taxon>Ascomycota</taxon>
        <taxon>Pezizomycotina</taxon>
        <taxon>Sordariomycetes</taxon>
        <taxon>Hypocreomycetidae</taxon>
        <taxon>Hypocreales</taxon>
        <taxon>Nectriaceae</taxon>
        <taxon>Neonectria</taxon>
    </lineage>
</organism>
<feature type="region of interest" description="Disordered" evidence="2">
    <location>
        <begin position="172"/>
        <end position="191"/>
    </location>
</feature>
<keyword evidence="6" id="KW-1185">Reference proteome</keyword>
<feature type="domain" description="Nephrocystin 3-like N-terminal" evidence="3">
    <location>
        <begin position="272"/>
        <end position="449"/>
    </location>
</feature>
<dbReference type="STRING" id="78410.A0A0P7BQY1"/>
<name>A0A0P7BQY1_9HYPO</name>
<dbReference type="AlphaFoldDB" id="A0A0P7BQY1"/>
<dbReference type="Gene3D" id="3.40.50.300">
    <property type="entry name" value="P-loop containing nucleotide triphosphate hydrolases"/>
    <property type="match status" value="1"/>
</dbReference>
<dbReference type="SUPFAM" id="SSF52540">
    <property type="entry name" value="P-loop containing nucleoside triphosphate hydrolases"/>
    <property type="match status" value="1"/>
</dbReference>
<proteinExistence type="predicted"/>
<evidence type="ECO:0000259" key="3">
    <source>
        <dbReference type="Pfam" id="PF24883"/>
    </source>
</evidence>
<dbReference type="InterPro" id="IPR027417">
    <property type="entry name" value="P-loop_NTPase"/>
</dbReference>
<evidence type="ECO:0000256" key="1">
    <source>
        <dbReference type="ARBA" id="ARBA00022737"/>
    </source>
</evidence>
<gene>
    <name evidence="5" type="ORF">AK830_g3266</name>
</gene>
<dbReference type="PANTHER" id="PTHR10039:SF5">
    <property type="entry name" value="NACHT DOMAIN-CONTAINING PROTEIN"/>
    <property type="match status" value="1"/>
</dbReference>
<dbReference type="InterPro" id="IPR056884">
    <property type="entry name" value="NPHP3-like_N"/>
</dbReference>
<evidence type="ECO:0000313" key="6">
    <source>
        <dbReference type="Proteomes" id="UP000050424"/>
    </source>
</evidence>
<evidence type="ECO:0000259" key="4">
    <source>
        <dbReference type="Pfam" id="PF25053"/>
    </source>
</evidence>
<sequence length="997" mass="112356">MEPAAPVSARDQSGLDTVADFLKTTADVYQIAAAIHEADALSESTTAGCDLSSCAAVLGSSIQQMAKLLQADASSTQSILHLVRTCHKIGQDLSVHIERAQPSLSKADGAQADVVQFCVLWPRENVVVLGSRLSELNQQLKALQSHYEVTRNADSGLELALPVALLSLRDETPSSDVVSPSTTNDSLGVEHSTPLHKNDAKGMMSKTGVSNLNQGGGVRLASAGLVNDFLLESLAYKSMLDREDEVTEAHGQTLEWIFDDTVLSDTHQNDFSSQFTSWLRTPSLGSIYWITGKPGSGKSTLMRFLSQHPVSMDHLQHWAGSHPVCTAGFFFWTSGSQEQRSQTGLLRYLLHQLLSANPELMPSTFPELWHKLRHMTTKERINLSLEWTVLDLMAAFHALLDAALPRMNICLFIDGLDEFEGDHNGIVDFFKAISAGENGHAIKMCLSSRPWAVFEGAFQSSVPNARLQDLTYEDMHRYAKDQLRRNAAIKRLFKSRTDLGLDLVEDIVQQADGVFLWVRLAVERMLSRFQKDDGMNELQMLLQSFPRELDDFFNKLVFEDQTEAQIMDAAAIFQLMCAREVVTDFIKDESSASLTIWELAFALNENDDEPALERNIEEATDEEIVSRCEETAIHVLKRFSGLLTLHRRRQGNLRTGFVDRQGRAGNARSLADHKVKYIHRTVRDWLMDPAGAYARLQSMGNPLFDPHLRLLRSYVLRLKYPLEEVEHHRRLDEWYPDIALAMSHARYIANDPERLQCPLLNAMNSTLSWYWLTKHSDPFDHWARNSFGSYEVRMKAPPIRHPFLFLAVKFGLTGYVRGELESKPLCKQGLSDKDGLEDQADDDRRPTPLLSYATEFLCSRNKTIFPLSNPRLVEYLLTHPSQGDLGPNSHYTDFNTLKPTTPWLTLLRHLRSAHRRGWIEHYDIDPQGTARWALIVRLFIEVGGADVDAVMLKDAWDPEITAVGVFELLEDTYGAVEVQEIKALLKEKQQSAKVIFK</sequence>
<dbReference type="Pfam" id="PF24883">
    <property type="entry name" value="NPHP3_N"/>
    <property type="match status" value="1"/>
</dbReference>
<dbReference type="EMBL" id="LKCW01000035">
    <property type="protein sequence ID" value="KPM43280.1"/>
    <property type="molecule type" value="Genomic_DNA"/>
</dbReference>
<accession>A0A0P7BQY1</accession>
<dbReference type="PANTHER" id="PTHR10039">
    <property type="entry name" value="AMELOGENIN"/>
    <property type="match status" value="1"/>
</dbReference>
<feature type="domain" description="DUF7791" evidence="4">
    <location>
        <begin position="568"/>
        <end position="719"/>
    </location>
</feature>
<feature type="compositionally biased region" description="Low complexity" evidence="2">
    <location>
        <begin position="174"/>
        <end position="186"/>
    </location>
</feature>
<evidence type="ECO:0000256" key="2">
    <source>
        <dbReference type="SAM" id="MobiDB-lite"/>
    </source>
</evidence>
<reference evidence="5 6" key="1">
    <citation type="submission" date="2015-09" db="EMBL/GenBank/DDBJ databases">
        <title>Draft genome of a European isolate of the apple canker pathogen Neonectria ditissima.</title>
        <authorList>
            <person name="Gomez-Cortecero A."/>
            <person name="Harrison R.J."/>
            <person name="Armitage A.D."/>
        </authorList>
    </citation>
    <scope>NUCLEOTIDE SEQUENCE [LARGE SCALE GENOMIC DNA]</scope>
    <source>
        <strain evidence="5 6">R09/05</strain>
    </source>
</reference>
<comment type="caution">
    <text evidence="5">The sequence shown here is derived from an EMBL/GenBank/DDBJ whole genome shotgun (WGS) entry which is preliminary data.</text>
</comment>
<dbReference type="Proteomes" id="UP000050424">
    <property type="component" value="Unassembled WGS sequence"/>
</dbReference>
<keyword evidence="1" id="KW-0677">Repeat</keyword>
<dbReference type="Pfam" id="PF25053">
    <property type="entry name" value="DUF7791"/>
    <property type="match status" value="1"/>
</dbReference>